<dbReference type="EMBL" id="CP060789">
    <property type="protein sequence ID" value="QNP56051.1"/>
    <property type="molecule type" value="Genomic_DNA"/>
</dbReference>
<name>A0A7H0H685_9ACTN</name>
<dbReference type="KEGG" id="tdf:H9L22_00490"/>
<dbReference type="AlphaFoldDB" id="A0A7H0H685"/>
<dbReference type="RefSeq" id="WP_187721170.1">
    <property type="nucleotide sequence ID" value="NZ_BAABBL010000016.1"/>
</dbReference>
<evidence type="ECO:0000313" key="1">
    <source>
        <dbReference type="EMBL" id="QNP56051.1"/>
    </source>
</evidence>
<evidence type="ECO:0000313" key="2">
    <source>
        <dbReference type="Proteomes" id="UP000516117"/>
    </source>
</evidence>
<evidence type="ECO:0008006" key="3">
    <source>
        <dbReference type="Google" id="ProtNLM"/>
    </source>
</evidence>
<accession>A0A7H0H685</accession>
<dbReference type="Proteomes" id="UP000516117">
    <property type="component" value="Chromosome"/>
</dbReference>
<gene>
    <name evidence="1" type="ORF">H9L22_00490</name>
</gene>
<proteinExistence type="predicted"/>
<protein>
    <recommendedName>
        <fullName evidence="3">ATP/GTP-binding protein</fullName>
    </recommendedName>
</protein>
<keyword evidence="2" id="KW-1185">Reference proteome</keyword>
<sequence length="203" mass="21462">MSDHAWGGNATGAIYLCTRPAHDGIPDPAMVVTRWLPAAPEAPDPETIAWQILADLDLESPELGVFPRGDSAQRMGFVGWNVWLWAAATSDRQWGPVSASQSEGGVSVSLTAQVTSMTWDMGNGDTVTCSKGTPWTMAATGGKNVASPTCGYVYGVDGRYTVRGTSTWSVTWSGGGQSGTIPLTLSREAEVIIGELQTVNVNR</sequence>
<organism evidence="1 2">
    <name type="scientific">Tessaracoccus defluvii</name>
    <dbReference type="NCBI Taxonomy" id="1285901"/>
    <lineage>
        <taxon>Bacteria</taxon>
        <taxon>Bacillati</taxon>
        <taxon>Actinomycetota</taxon>
        <taxon>Actinomycetes</taxon>
        <taxon>Propionibacteriales</taxon>
        <taxon>Propionibacteriaceae</taxon>
        <taxon>Tessaracoccus</taxon>
    </lineage>
</organism>
<reference evidence="1 2" key="1">
    <citation type="submission" date="2020-08" db="EMBL/GenBank/DDBJ databases">
        <title>Genome sequence of Tessaracoccus defluvii JCM 17540T.</title>
        <authorList>
            <person name="Hyun D.-W."/>
            <person name="Bae J.-W."/>
        </authorList>
    </citation>
    <scope>NUCLEOTIDE SEQUENCE [LARGE SCALE GENOMIC DNA]</scope>
    <source>
        <strain evidence="1 2">JCM 17540</strain>
    </source>
</reference>